<feature type="transmembrane region" description="Helical" evidence="1">
    <location>
        <begin position="33"/>
        <end position="53"/>
    </location>
</feature>
<protein>
    <submittedName>
        <fullName evidence="2">Uncharacterized protein</fullName>
    </submittedName>
</protein>
<gene>
    <name evidence="2" type="ordered locus">Clocl_1052</name>
</gene>
<reference evidence="2 3" key="2">
    <citation type="journal article" date="2012" name="Stand. Genomic Sci.">
        <title>Complete Genome Sequence of Clostridium clariflavum DSM 19732.</title>
        <authorList>
            <person name="Izquierdo J.A."/>
            <person name="Goodwin L."/>
            <person name="Davenport K.W."/>
            <person name="Teshima H."/>
            <person name="Bruce D."/>
            <person name="Detter C."/>
            <person name="Tapia R."/>
            <person name="Han S."/>
            <person name="Land M."/>
            <person name="Hauser L."/>
            <person name="Jeffries C.D."/>
            <person name="Han J."/>
            <person name="Pitluck S."/>
            <person name="Nolan M."/>
            <person name="Chen A."/>
            <person name="Huntemann M."/>
            <person name="Mavromatis K."/>
            <person name="Mikhailova N."/>
            <person name="Liolios K."/>
            <person name="Woyke T."/>
            <person name="Lynd L.R."/>
        </authorList>
    </citation>
    <scope>NUCLEOTIDE SEQUENCE [LARGE SCALE GENOMIC DNA]</scope>
    <source>
        <strain evidence="3">DSM 19732 / NBRC 101661 / EBR45</strain>
    </source>
</reference>
<accession>G8LXL8</accession>
<dbReference type="AlphaFoldDB" id="G8LXL8"/>
<evidence type="ECO:0000256" key="1">
    <source>
        <dbReference type="SAM" id="Phobius"/>
    </source>
</evidence>
<keyword evidence="1" id="KW-0472">Membrane</keyword>
<dbReference type="EMBL" id="CP003065">
    <property type="protein sequence ID" value="AEV67729.1"/>
    <property type="molecule type" value="Genomic_DNA"/>
</dbReference>
<proteinExistence type="predicted"/>
<keyword evidence="3" id="KW-1185">Reference proteome</keyword>
<organism evidence="2 3">
    <name type="scientific">Acetivibrio clariflavus (strain DSM 19732 / NBRC 101661 / EBR45)</name>
    <name type="common">Clostridium clariflavum</name>
    <dbReference type="NCBI Taxonomy" id="720554"/>
    <lineage>
        <taxon>Bacteria</taxon>
        <taxon>Bacillati</taxon>
        <taxon>Bacillota</taxon>
        <taxon>Clostridia</taxon>
        <taxon>Eubacteriales</taxon>
        <taxon>Oscillospiraceae</taxon>
        <taxon>Acetivibrio</taxon>
    </lineage>
</organism>
<dbReference type="KEGG" id="ccl:Clocl_1052"/>
<keyword evidence="1" id="KW-0812">Transmembrane</keyword>
<keyword evidence="1" id="KW-1133">Transmembrane helix</keyword>
<evidence type="ECO:0000313" key="2">
    <source>
        <dbReference type="EMBL" id="AEV67729.1"/>
    </source>
</evidence>
<sequence>MVDSQVEAVASQVGDGKILNCTPKVTESIMYRYAKTAPILIGAVFALFFKINLDLRKLRGMNIKSFKTKII</sequence>
<dbReference type="Proteomes" id="UP000005435">
    <property type="component" value="Chromosome"/>
</dbReference>
<name>G8LXL8_ACECE</name>
<reference evidence="3" key="1">
    <citation type="submission" date="2011-12" db="EMBL/GenBank/DDBJ databases">
        <title>Complete sequence of Clostridium clariflavum DSM 19732.</title>
        <authorList>
            <consortium name="US DOE Joint Genome Institute"/>
            <person name="Lucas S."/>
            <person name="Han J."/>
            <person name="Lapidus A."/>
            <person name="Cheng J.-F."/>
            <person name="Goodwin L."/>
            <person name="Pitluck S."/>
            <person name="Peters L."/>
            <person name="Teshima H."/>
            <person name="Detter J.C."/>
            <person name="Han C."/>
            <person name="Tapia R."/>
            <person name="Land M."/>
            <person name="Hauser L."/>
            <person name="Kyrpides N."/>
            <person name="Ivanova N."/>
            <person name="Pagani I."/>
            <person name="Kitzmiller T."/>
            <person name="Lynd L."/>
            <person name="Izquierdo J."/>
            <person name="Woyke T."/>
        </authorList>
    </citation>
    <scope>NUCLEOTIDE SEQUENCE [LARGE SCALE GENOMIC DNA]</scope>
    <source>
        <strain evidence="3">DSM 19732 / NBRC 101661 / EBR45</strain>
    </source>
</reference>
<dbReference type="HOGENOM" id="CLU_2732854_0_0_9"/>
<evidence type="ECO:0000313" key="3">
    <source>
        <dbReference type="Proteomes" id="UP000005435"/>
    </source>
</evidence>